<reference evidence="10 11" key="1">
    <citation type="submission" date="2015-05" db="EMBL/GenBank/DDBJ databases">
        <title>Whole genome sequence and identification of bacterial endophytes from Costus igneus.</title>
        <authorList>
            <person name="Lee Y.P."/>
            <person name="Gan H.M."/>
            <person name="Eng W."/>
            <person name="Wheatley M.S."/>
            <person name="Caraballo A."/>
            <person name="Polter S."/>
            <person name="Savka M.A."/>
            <person name="Hudson A.O."/>
        </authorList>
    </citation>
    <scope>NUCLEOTIDE SEQUENCE [LARGE SCALE GENOMIC DNA]</scope>
    <source>
        <strain evidence="10 11">RIT379</strain>
    </source>
</reference>
<dbReference type="Proteomes" id="UP000036045">
    <property type="component" value="Unassembled WGS sequence"/>
</dbReference>
<accession>A0A0J1IIU6</accession>
<evidence type="ECO:0000313" key="10">
    <source>
        <dbReference type="EMBL" id="KLV25848.1"/>
    </source>
</evidence>
<dbReference type="GO" id="GO:0005615">
    <property type="term" value="C:extracellular space"/>
    <property type="evidence" value="ECO:0007669"/>
    <property type="project" value="TreeGrafter"/>
</dbReference>
<dbReference type="SUPFAM" id="SSF53187">
    <property type="entry name" value="Zn-dependent exopeptidases"/>
    <property type="match status" value="1"/>
</dbReference>
<evidence type="ECO:0000256" key="3">
    <source>
        <dbReference type="ARBA" id="ARBA00022670"/>
    </source>
</evidence>
<keyword evidence="3" id="KW-0645">Protease</keyword>
<dbReference type="PANTHER" id="PTHR11705:SF143">
    <property type="entry name" value="SLL0236 PROTEIN"/>
    <property type="match status" value="1"/>
</dbReference>
<evidence type="ECO:0000256" key="5">
    <source>
        <dbReference type="ARBA" id="ARBA00022801"/>
    </source>
</evidence>
<dbReference type="GO" id="GO:0008270">
    <property type="term" value="F:zinc ion binding"/>
    <property type="evidence" value="ECO:0007669"/>
    <property type="project" value="InterPro"/>
</dbReference>
<protein>
    <recommendedName>
        <fullName evidence="9">Peptidase M14 domain-containing protein</fullName>
    </recommendedName>
</protein>
<comment type="caution">
    <text evidence="10">The sequence shown here is derived from an EMBL/GenBank/DDBJ whole genome shotgun (WGS) entry which is preliminary data.</text>
</comment>
<evidence type="ECO:0000256" key="8">
    <source>
        <dbReference type="PROSITE-ProRule" id="PRU01379"/>
    </source>
</evidence>
<dbReference type="PANTHER" id="PTHR11705">
    <property type="entry name" value="PROTEASE FAMILY M14 CARBOXYPEPTIDASE A,B"/>
    <property type="match status" value="1"/>
</dbReference>
<comment type="cofactor">
    <cofactor evidence="1">
        <name>Zn(2+)</name>
        <dbReference type="ChEBI" id="CHEBI:29105"/>
    </cofactor>
</comment>
<gene>
    <name evidence="10" type="ORF">ABW02_13525</name>
</gene>
<keyword evidence="6" id="KW-0862">Zinc</keyword>
<dbReference type="InterPro" id="IPR057246">
    <property type="entry name" value="CARBOXYPEPT_ZN_1"/>
</dbReference>
<proteinExistence type="inferred from homology"/>
<dbReference type="Pfam" id="PF00246">
    <property type="entry name" value="Peptidase_M14"/>
    <property type="match status" value="1"/>
</dbReference>
<dbReference type="GO" id="GO:0004181">
    <property type="term" value="F:metallocarboxypeptidase activity"/>
    <property type="evidence" value="ECO:0007669"/>
    <property type="project" value="InterPro"/>
</dbReference>
<dbReference type="PROSITE" id="PS52035">
    <property type="entry name" value="PEPTIDASE_M14"/>
    <property type="match status" value="1"/>
</dbReference>
<dbReference type="Gene3D" id="3.40.630.10">
    <property type="entry name" value="Zn peptidases"/>
    <property type="match status" value="1"/>
</dbReference>
<evidence type="ECO:0000256" key="1">
    <source>
        <dbReference type="ARBA" id="ARBA00001947"/>
    </source>
</evidence>
<evidence type="ECO:0000313" key="11">
    <source>
        <dbReference type="Proteomes" id="UP000036045"/>
    </source>
</evidence>
<evidence type="ECO:0000256" key="6">
    <source>
        <dbReference type="ARBA" id="ARBA00022833"/>
    </source>
</evidence>
<dbReference type="PRINTS" id="PR00765">
    <property type="entry name" value="CRBOXYPTASEA"/>
</dbReference>
<evidence type="ECO:0000259" key="9">
    <source>
        <dbReference type="PROSITE" id="PS52035"/>
    </source>
</evidence>
<dbReference type="RefSeq" id="WP_047942741.1">
    <property type="nucleotide sequence ID" value="NZ_JBANBP010000190.1"/>
</dbReference>
<organism evidence="10 11">
    <name type="scientific">Niallia circulans</name>
    <name type="common">Bacillus circulans</name>
    <dbReference type="NCBI Taxonomy" id="1397"/>
    <lineage>
        <taxon>Bacteria</taxon>
        <taxon>Bacillati</taxon>
        <taxon>Bacillota</taxon>
        <taxon>Bacilli</taxon>
        <taxon>Bacillales</taxon>
        <taxon>Bacillaceae</taxon>
        <taxon>Niallia</taxon>
    </lineage>
</organism>
<keyword evidence="11" id="KW-1185">Reference proteome</keyword>
<evidence type="ECO:0000256" key="7">
    <source>
        <dbReference type="ARBA" id="ARBA00023049"/>
    </source>
</evidence>
<dbReference type="PROSITE" id="PS00132">
    <property type="entry name" value="CARBOXYPEPT_ZN_1"/>
    <property type="match status" value="1"/>
</dbReference>
<keyword evidence="4" id="KW-0479">Metal-binding</keyword>
<comment type="similarity">
    <text evidence="2 8">Belongs to the peptidase M14 family.</text>
</comment>
<evidence type="ECO:0000256" key="2">
    <source>
        <dbReference type="ARBA" id="ARBA00005988"/>
    </source>
</evidence>
<feature type="domain" description="Peptidase M14" evidence="9">
    <location>
        <begin position="33"/>
        <end position="320"/>
    </location>
</feature>
<name>A0A0J1IIU6_NIACI</name>
<dbReference type="OrthoDB" id="9802862at2"/>
<feature type="active site" description="Proton donor/acceptor" evidence="8">
    <location>
        <position position="287"/>
    </location>
</feature>
<sequence>MKRRLIIILTAISVFLCVNTKESYAKSVVDASEVYTYENFQDDVWILKSKYKKQLQVHAIGKSEFGRKIYAIQIGTGKKSILLSGAHHGREWITSLLTMKMAEDIAGTIKNGDNFLGSYSIWIVPMINPDGVTIQQGKINKFPFFSKRKIKKMNGGLNDFTRWKSNGLGVDLNRQYPAGWEYIKDSKKEPFYKNYKGKAPFEAQEVQAIVKLTEKIKPTIAVAYHSSGQEIFWQYNNGANENRDRMIAEVLAKETGYKIGIPPKDAVGGGFTDWFITTYHLPAYTIEICPLVDERHPSLTNFSKEWARNKTIPRTLIEEAKKIDAIHKKMLGDS</sequence>
<dbReference type="SMART" id="SM00631">
    <property type="entry name" value="Zn_pept"/>
    <property type="match status" value="1"/>
</dbReference>
<dbReference type="GO" id="GO:0006508">
    <property type="term" value="P:proteolysis"/>
    <property type="evidence" value="ECO:0007669"/>
    <property type="project" value="UniProtKB-KW"/>
</dbReference>
<dbReference type="EMBL" id="LDPH01000012">
    <property type="protein sequence ID" value="KLV25848.1"/>
    <property type="molecule type" value="Genomic_DNA"/>
</dbReference>
<evidence type="ECO:0000256" key="4">
    <source>
        <dbReference type="ARBA" id="ARBA00022723"/>
    </source>
</evidence>
<dbReference type="AlphaFoldDB" id="A0A0J1IIU6"/>
<keyword evidence="5" id="KW-0378">Hydrolase</keyword>
<dbReference type="PATRIC" id="fig|1397.4.peg.838"/>
<keyword evidence="7" id="KW-0482">Metalloprotease</keyword>
<dbReference type="InterPro" id="IPR000834">
    <property type="entry name" value="Peptidase_M14"/>
</dbReference>